<evidence type="ECO:0000313" key="2">
    <source>
        <dbReference type="EMBL" id="TCL36054.1"/>
    </source>
</evidence>
<comment type="caution">
    <text evidence="2">The sequence shown here is derived from an EMBL/GenBank/DDBJ whole genome shotgun (WGS) entry which is preliminary data.</text>
</comment>
<evidence type="ECO:0008006" key="4">
    <source>
        <dbReference type="Google" id="ProtNLM"/>
    </source>
</evidence>
<feature type="chain" id="PRO_5020686592" description="PEGA domain-containing protein" evidence="1">
    <location>
        <begin position="23"/>
        <end position="303"/>
    </location>
</feature>
<accession>A0A4R1PXR6</accession>
<keyword evidence="1" id="KW-0732">Signal</keyword>
<dbReference type="RefSeq" id="WP_132081609.1">
    <property type="nucleotide sequence ID" value="NZ_SLUI01000009.1"/>
</dbReference>
<evidence type="ECO:0000313" key="3">
    <source>
        <dbReference type="Proteomes" id="UP000295063"/>
    </source>
</evidence>
<feature type="signal peptide" evidence="1">
    <location>
        <begin position="1"/>
        <end position="22"/>
    </location>
</feature>
<reference evidence="2 3" key="1">
    <citation type="submission" date="2019-03" db="EMBL/GenBank/DDBJ databases">
        <title>Genomic Encyclopedia of Type Strains, Phase IV (KMG-IV): sequencing the most valuable type-strain genomes for metagenomic binning, comparative biology and taxonomic classification.</title>
        <authorList>
            <person name="Goeker M."/>
        </authorList>
    </citation>
    <scope>NUCLEOTIDE SEQUENCE [LARGE SCALE GENOMIC DNA]</scope>
    <source>
        <strain evidence="2 3">DSM 15969</strain>
    </source>
</reference>
<sequence>MLRKWISSTLAVLVLASTPVFAQNAELTIVDKTKAVEQVLYGTDQTGSLSERLTRLEKDIYGTESKEALMGKADKLYTYAKENSLTAPSLITRLNAVEWAISHNQTTASAKQKLEQMEQLLIGAPATGSFDKRVTKVSNIAFTESPEVSQVTLFQDTLVRIKMITPLDTRQNREGDGFAFQASEDVYVNGVLVIAKGATGQGKILKVQQARNFGRDAKLDLSFDTLQAFDGTEVQTFLGDKAKEETKSLAKAAGATVAGLIVLGPVGVVGGAFIHGKDVTIPAGSELYIQTKSEVSVYGIKVK</sequence>
<protein>
    <recommendedName>
        <fullName evidence="4">PEGA domain-containing protein</fullName>
    </recommendedName>
</protein>
<dbReference type="EMBL" id="SLUI01000009">
    <property type="protein sequence ID" value="TCL36054.1"/>
    <property type="molecule type" value="Genomic_DNA"/>
</dbReference>
<organism evidence="2 3">
    <name type="scientific">Anaerospora hongkongensis</name>
    <dbReference type="NCBI Taxonomy" id="244830"/>
    <lineage>
        <taxon>Bacteria</taxon>
        <taxon>Bacillati</taxon>
        <taxon>Bacillota</taxon>
        <taxon>Negativicutes</taxon>
        <taxon>Selenomonadales</taxon>
        <taxon>Sporomusaceae</taxon>
        <taxon>Anaerospora</taxon>
    </lineage>
</organism>
<dbReference type="Proteomes" id="UP000295063">
    <property type="component" value="Unassembled WGS sequence"/>
</dbReference>
<name>A0A4R1PXR6_9FIRM</name>
<gene>
    <name evidence="2" type="ORF">EV210_1093</name>
</gene>
<evidence type="ECO:0000256" key="1">
    <source>
        <dbReference type="SAM" id="SignalP"/>
    </source>
</evidence>
<dbReference type="AlphaFoldDB" id="A0A4R1PXR6"/>
<dbReference type="OrthoDB" id="581815at2"/>
<proteinExistence type="predicted"/>
<keyword evidence="3" id="KW-1185">Reference proteome</keyword>